<comment type="caution">
    <text evidence="5">The sequence shown here is derived from an EMBL/GenBank/DDBJ whole genome shotgun (WGS) entry which is preliminary data.</text>
</comment>
<dbReference type="InterPro" id="IPR000421">
    <property type="entry name" value="FA58C"/>
</dbReference>
<protein>
    <submittedName>
        <fullName evidence="5">Family 16 glycosylhydrolase</fullName>
    </submittedName>
</protein>
<dbReference type="EMBL" id="JBBUTG010000002">
    <property type="protein sequence ID" value="MEK8029948.1"/>
    <property type="molecule type" value="Genomic_DNA"/>
</dbReference>
<feature type="chain" id="PRO_5045766501" evidence="2">
    <location>
        <begin position="32"/>
        <end position="486"/>
    </location>
</feature>
<comment type="similarity">
    <text evidence="1">Belongs to the glycosyl hydrolase 16 family.</text>
</comment>
<dbReference type="RefSeq" id="WP_341424308.1">
    <property type="nucleotide sequence ID" value="NZ_JBBUTG010000002.1"/>
</dbReference>
<evidence type="ECO:0000313" key="6">
    <source>
        <dbReference type="Proteomes" id="UP001371218"/>
    </source>
</evidence>
<dbReference type="InterPro" id="IPR008979">
    <property type="entry name" value="Galactose-bd-like_sf"/>
</dbReference>
<dbReference type="PROSITE" id="PS50022">
    <property type="entry name" value="FA58C_3"/>
    <property type="match status" value="1"/>
</dbReference>
<dbReference type="InterPro" id="IPR050546">
    <property type="entry name" value="Glycosyl_Hydrlase_16"/>
</dbReference>
<proteinExistence type="inferred from homology"/>
<evidence type="ECO:0000259" key="4">
    <source>
        <dbReference type="PROSITE" id="PS51762"/>
    </source>
</evidence>
<evidence type="ECO:0000313" key="5">
    <source>
        <dbReference type="EMBL" id="MEK8029948.1"/>
    </source>
</evidence>
<dbReference type="SUPFAM" id="SSF49899">
    <property type="entry name" value="Concanavalin A-like lectins/glucanases"/>
    <property type="match status" value="1"/>
</dbReference>
<feature type="domain" description="F5/8 type C" evidence="3">
    <location>
        <begin position="22"/>
        <end position="180"/>
    </location>
</feature>
<dbReference type="InterPro" id="IPR013320">
    <property type="entry name" value="ConA-like_dom_sf"/>
</dbReference>
<dbReference type="PANTHER" id="PTHR10963">
    <property type="entry name" value="GLYCOSYL HYDROLASE-RELATED"/>
    <property type="match status" value="1"/>
</dbReference>
<dbReference type="InterPro" id="IPR000757">
    <property type="entry name" value="Beta-glucanase-like"/>
</dbReference>
<keyword evidence="2" id="KW-0732">Signal</keyword>
<feature type="signal peptide" evidence="2">
    <location>
        <begin position="1"/>
        <end position="31"/>
    </location>
</feature>
<reference evidence="5 6" key="1">
    <citation type="submission" date="2024-04" db="EMBL/GenBank/DDBJ databases">
        <title>Novel species of the genus Ideonella isolated from streams.</title>
        <authorList>
            <person name="Lu H."/>
        </authorList>
    </citation>
    <scope>NUCLEOTIDE SEQUENCE [LARGE SCALE GENOMIC DNA]</scope>
    <source>
        <strain evidence="5 6">DXS29W</strain>
    </source>
</reference>
<evidence type="ECO:0000256" key="2">
    <source>
        <dbReference type="SAM" id="SignalP"/>
    </source>
</evidence>
<dbReference type="Pfam" id="PF00722">
    <property type="entry name" value="Glyco_hydro_16"/>
    <property type="match status" value="1"/>
</dbReference>
<gene>
    <name evidence="5" type="ORF">AACH06_03860</name>
</gene>
<evidence type="ECO:0000259" key="3">
    <source>
        <dbReference type="PROSITE" id="PS50022"/>
    </source>
</evidence>
<dbReference type="Gene3D" id="2.60.120.260">
    <property type="entry name" value="Galactose-binding domain-like"/>
    <property type="match status" value="1"/>
</dbReference>
<accession>A0ABU9BJ01</accession>
<dbReference type="CDD" id="cd08023">
    <property type="entry name" value="GH16_laminarinase_like"/>
    <property type="match status" value="1"/>
</dbReference>
<dbReference type="Pfam" id="PF00754">
    <property type="entry name" value="F5_F8_type_C"/>
    <property type="match status" value="1"/>
</dbReference>
<dbReference type="PROSITE" id="PS51762">
    <property type="entry name" value="GH16_2"/>
    <property type="match status" value="1"/>
</dbReference>
<dbReference type="Proteomes" id="UP001371218">
    <property type="component" value="Unassembled WGS sequence"/>
</dbReference>
<evidence type="ECO:0000256" key="1">
    <source>
        <dbReference type="ARBA" id="ARBA00006865"/>
    </source>
</evidence>
<feature type="domain" description="GH16" evidence="4">
    <location>
        <begin position="205"/>
        <end position="486"/>
    </location>
</feature>
<name>A0ABU9BJ01_9BURK</name>
<dbReference type="PANTHER" id="PTHR10963:SF55">
    <property type="entry name" value="GLYCOSIDE HYDROLASE FAMILY 16 PROTEIN"/>
    <property type="match status" value="1"/>
</dbReference>
<organism evidence="5 6">
    <name type="scientific">Ideonella lacteola</name>
    <dbReference type="NCBI Taxonomy" id="2984193"/>
    <lineage>
        <taxon>Bacteria</taxon>
        <taxon>Pseudomonadati</taxon>
        <taxon>Pseudomonadota</taxon>
        <taxon>Betaproteobacteria</taxon>
        <taxon>Burkholderiales</taxon>
        <taxon>Sphaerotilaceae</taxon>
        <taxon>Ideonella</taxon>
    </lineage>
</organism>
<dbReference type="SUPFAM" id="SSF49785">
    <property type="entry name" value="Galactose-binding domain-like"/>
    <property type="match status" value="1"/>
</dbReference>
<keyword evidence="6" id="KW-1185">Reference proteome</keyword>
<dbReference type="Gene3D" id="2.60.120.200">
    <property type="match status" value="1"/>
</dbReference>
<sequence>MYFSSSSVPTFGAGLTTLLFALAGAATSAQAAPLISTNKRAYASTTESSQRLAANVIDGAAGTRWASGVTPRAWLMVDLGAPATIEKIEIDWERAWSSKYDIEVSNDNKKWIKVGTTQTNPFVKDGVTPNPPPAEYNDVVLLNLTQTYRYIRVNSLERGWSDFNGGQYGVSALEVRVFGTGGADNPKAIKDPKPGKGDWDKVWADEFQSAGTPERLDLKKWNYVIGDGCDRGICGWGNGEREYYTDSLDNVYMKDGLLNITLRKNHLGHNYTSGRITTAGKFEFTYGKVEARIRMQTPASPTPGAKDGPVGVWGAFWLLGFNVDDPYYQWPNAGEIDIVENIGYSWWHSSALHGPGYSGGGPIGGAFNKVDTPSGIAIGDNLTFSSTDWHTYQVIWSDKKFQFFVDNKLYREIKRDEVEARGVWVYNKPNYIIMNLAYDGSYPAAYRNNPANFTGTKTGDGLATLAENNFPHTMQVDWVRVFQRLP</sequence>